<dbReference type="Proteomes" id="UP000305848">
    <property type="component" value="Unassembled WGS sequence"/>
</dbReference>
<dbReference type="Gene3D" id="3.40.630.30">
    <property type="match status" value="1"/>
</dbReference>
<comment type="caution">
    <text evidence="2">The sequence shown here is derived from an EMBL/GenBank/DDBJ whole genome shotgun (WGS) entry which is preliminary data.</text>
</comment>
<dbReference type="RefSeq" id="WP_137263485.1">
    <property type="nucleotide sequence ID" value="NZ_SZQL01000019.1"/>
</dbReference>
<gene>
    <name evidence="2" type="ORF">FC093_19475</name>
</gene>
<dbReference type="OrthoDB" id="9796171at2"/>
<dbReference type="InterPro" id="IPR000182">
    <property type="entry name" value="GNAT_dom"/>
</dbReference>
<sequence length="151" mass="17246">MNIEWRCRFFDDLTPAELYDIIQLRNDVFVVEQNCVFQDADGVDKQCFHLSGYDGNMLAAYTRLIAPGITYEYASIGRVASARAYRGKSIGKELMHQSIAHCIQLFGNVPIKIGAQLYLKKFYEQFGFEAIGGVYLEDNIPHIHMQRMPQG</sequence>
<evidence type="ECO:0000313" key="3">
    <source>
        <dbReference type="Proteomes" id="UP000305848"/>
    </source>
</evidence>
<dbReference type="AlphaFoldDB" id="A0A4U3KX40"/>
<feature type="domain" description="N-acetyltransferase" evidence="1">
    <location>
        <begin position="8"/>
        <end position="150"/>
    </location>
</feature>
<dbReference type="CDD" id="cd04301">
    <property type="entry name" value="NAT_SF"/>
    <property type="match status" value="1"/>
</dbReference>
<keyword evidence="2" id="KW-0808">Transferase</keyword>
<proteinExistence type="predicted"/>
<dbReference type="PROSITE" id="PS51186">
    <property type="entry name" value="GNAT"/>
    <property type="match status" value="1"/>
</dbReference>
<evidence type="ECO:0000259" key="1">
    <source>
        <dbReference type="PROSITE" id="PS51186"/>
    </source>
</evidence>
<reference evidence="2 3" key="1">
    <citation type="submission" date="2019-05" db="EMBL/GenBank/DDBJ databases">
        <title>Panacibacter sp. strain 17mud1-8 Genome sequencing and assembly.</title>
        <authorList>
            <person name="Chhetri G."/>
        </authorList>
    </citation>
    <scope>NUCLEOTIDE SEQUENCE [LARGE SCALE GENOMIC DNA]</scope>
    <source>
        <strain evidence="2 3">17mud1-8</strain>
    </source>
</reference>
<dbReference type="SUPFAM" id="SSF55729">
    <property type="entry name" value="Acyl-CoA N-acyltransferases (Nat)"/>
    <property type="match status" value="1"/>
</dbReference>
<keyword evidence="3" id="KW-1185">Reference proteome</keyword>
<dbReference type="EMBL" id="SZQL01000019">
    <property type="protein sequence ID" value="TKK65716.1"/>
    <property type="molecule type" value="Genomic_DNA"/>
</dbReference>
<dbReference type="GO" id="GO:0016747">
    <property type="term" value="F:acyltransferase activity, transferring groups other than amino-acyl groups"/>
    <property type="evidence" value="ECO:0007669"/>
    <property type="project" value="InterPro"/>
</dbReference>
<protein>
    <submittedName>
        <fullName evidence="2">GNAT family N-acetyltransferase</fullName>
    </submittedName>
</protein>
<organism evidence="2 3">
    <name type="scientific">Ilyomonas limi</name>
    <dbReference type="NCBI Taxonomy" id="2575867"/>
    <lineage>
        <taxon>Bacteria</taxon>
        <taxon>Pseudomonadati</taxon>
        <taxon>Bacteroidota</taxon>
        <taxon>Chitinophagia</taxon>
        <taxon>Chitinophagales</taxon>
        <taxon>Chitinophagaceae</taxon>
        <taxon>Ilyomonas</taxon>
    </lineage>
</organism>
<dbReference type="InterPro" id="IPR016181">
    <property type="entry name" value="Acyl_CoA_acyltransferase"/>
</dbReference>
<accession>A0A4U3KX40</accession>
<name>A0A4U3KX40_9BACT</name>
<evidence type="ECO:0000313" key="2">
    <source>
        <dbReference type="EMBL" id="TKK65716.1"/>
    </source>
</evidence>
<dbReference type="Pfam" id="PF13673">
    <property type="entry name" value="Acetyltransf_10"/>
    <property type="match status" value="1"/>
</dbReference>